<proteinExistence type="predicted"/>
<dbReference type="SUPFAM" id="SSF52743">
    <property type="entry name" value="Subtilisin-like"/>
    <property type="match status" value="1"/>
</dbReference>
<evidence type="ECO:0000256" key="1">
    <source>
        <dbReference type="ARBA" id="ARBA00001910"/>
    </source>
</evidence>
<dbReference type="GO" id="GO:0004252">
    <property type="term" value="F:serine-type endopeptidase activity"/>
    <property type="evidence" value="ECO:0007669"/>
    <property type="project" value="UniProtKB-UniRule"/>
</dbReference>
<feature type="active site" description="Charge relay system" evidence="15">
    <location>
        <position position="291"/>
    </location>
</feature>
<evidence type="ECO:0000256" key="9">
    <source>
        <dbReference type="ARBA" id="ARBA00022801"/>
    </source>
</evidence>
<dbReference type="InterPro" id="IPR030400">
    <property type="entry name" value="Sedolisin_dom"/>
</dbReference>
<dbReference type="GO" id="GO:0046872">
    <property type="term" value="F:metal ion binding"/>
    <property type="evidence" value="ECO:0007669"/>
    <property type="project" value="UniProtKB-UniRule"/>
</dbReference>
<dbReference type="Proteomes" id="UP001227192">
    <property type="component" value="Unassembled WGS sequence"/>
</dbReference>
<keyword evidence="11 15" id="KW-0106">Calcium</keyword>
<evidence type="ECO:0000256" key="5">
    <source>
        <dbReference type="ARBA" id="ARBA00022525"/>
    </source>
</evidence>
<dbReference type="PANTHER" id="PTHR14218:SF15">
    <property type="entry name" value="TRIPEPTIDYL-PEPTIDASE 1"/>
    <property type="match status" value="1"/>
</dbReference>
<dbReference type="InterPro" id="IPR036852">
    <property type="entry name" value="Peptidase_S8/S53_dom_sf"/>
</dbReference>
<keyword evidence="8 16" id="KW-0732">Signal</keyword>
<reference evidence="18" key="1">
    <citation type="submission" date="2015-06" db="EMBL/GenBank/DDBJ databases">
        <authorList>
            <person name="Nguyen H."/>
        </authorList>
    </citation>
    <scope>NUCLEOTIDE SEQUENCE</scope>
    <source>
        <strain evidence="18">DAOM 180753</strain>
    </source>
</reference>
<dbReference type="AlphaFoldDB" id="A0AAI9XAC1"/>
<keyword evidence="14" id="KW-0325">Glycoprotein</keyword>
<evidence type="ECO:0000256" key="3">
    <source>
        <dbReference type="ARBA" id="ARBA00004239"/>
    </source>
</evidence>
<dbReference type="InterPro" id="IPR050819">
    <property type="entry name" value="Tripeptidyl-peptidase_I"/>
</dbReference>
<dbReference type="EC" id="3.4.14.10" evidence="4"/>
<dbReference type="GO" id="GO:0005576">
    <property type="term" value="C:extracellular region"/>
    <property type="evidence" value="ECO:0007669"/>
    <property type="project" value="UniProtKB-SubCell"/>
</dbReference>
<evidence type="ECO:0000313" key="19">
    <source>
        <dbReference type="Proteomes" id="UP001227192"/>
    </source>
</evidence>
<dbReference type="SMART" id="SM00944">
    <property type="entry name" value="Pro-kuma_activ"/>
    <property type="match status" value="1"/>
</dbReference>
<keyword evidence="19" id="KW-1185">Reference proteome</keyword>
<feature type="binding site" evidence="15">
    <location>
        <position position="545"/>
    </location>
    <ligand>
        <name>Ca(2+)</name>
        <dbReference type="ChEBI" id="CHEBI:29108"/>
    </ligand>
</feature>
<dbReference type="InterPro" id="IPR023828">
    <property type="entry name" value="Peptidase_S8_Ser-AS"/>
</dbReference>
<feature type="chain" id="PRO_5042612314" description="tripeptidyl-peptidase II" evidence="16">
    <location>
        <begin position="26"/>
        <end position="623"/>
    </location>
</feature>
<evidence type="ECO:0000256" key="2">
    <source>
        <dbReference type="ARBA" id="ARBA00002451"/>
    </source>
</evidence>
<comment type="cofactor">
    <cofactor evidence="15">
        <name>Ca(2+)</name>
        <dbReference type="ChEBI" id="CHEBI:29108"/>
    </cofactor>
    <text evidence="15">Binds 1 Ca(2+) ion per subunit.</text>
</comment>
<dbReference type="Pfam" id="PF00082">
    <property type="entry name" value="Peptidase_S8"/>
    <property type="match status" value="1"/>
</dbReference>
<dbReference type="Gene3D" id="3.40.50.200">
    <property type="entry name" value="Peptidase S8/S53 domain"/>
    <property type="match status" value="1"/>
</dbReference>
<keyword evidence="13" id="KW-0865">Zymogen</keyword>
<dbReference type="CDD" id="cd04056">
    <property type="entry name" value="Peptidases_S53"/>
    <property type="match status" value="1"/>
</dbReference>
<dbReference type="PANTHER" id="PTHR14218">
    <property type="entry name" value="PROTEASE S8 TRIPEPTIDYL PEPTIDASE I CLN2"/>
    <property type="match status" value="1"/>
</dbReference>
<keyword evidence="12" id="KW-0843">Virulence</keyword>
<comment type="function">
    <text evidence="2">Secreted tripeptidyl-peptidase which degrades proteins at acidic pHs and is involved in virulence.</text>
</comment>
<feature type="binding site" evidence="15">
    <location>
        <position position="544"/>
    </location>
    <ligand>
        <name>Ca(2+)</name>
        <dbReference type="ChEBI" id="CHEBI:29108"/>
    </ligand>
</feature>
<comment type="catalytic activity">
    <reaction evidence="1">
        <text>Release of an N-terminal tripeptide from a polypeptide.</text>
        <dbReference type="EC" id="3.4.14.10"/>
    </reaction>
</comment>
<evidence type="ECO:0000313" key="18">
    <source>
        <dbReference type="EMBL" id="KAJ9489043.1"/>
    </source>
</evidence>
<evidence type="ECO:0000256" key="13">
    <source>
        <dbReference type="ARBA" id="ARBA00023145"/>
    </source>
</evidence>
<dbReference type="Pfam" id="PF09286">
    <property type="entry name" value="Pro-kuma_activ"/>
    <property type="match status" value="1"/>
</dbReference>
<keyword evidence="7 15" id="KW-0479">Metal-binding</keyword>
<keyword evidence="9 15" id="KW-0378">Hydrolase</keyword>
<gene>
    <name evidence="18" type="ORF">VN97_g4226</name>
</gene>
<accession>A0AAI9XAC1</accession>
<dbReference type="GO" id="GO:0006508">
    <property type="term" value="P:proteolysis"/>
    <property type="evidence" value="ECO:0007669"/>
    <property type="project" value="UniProtKB-KW"/>
</dbReference>
<evidence type="ECO:0000256" key="12">
    <source>
        <dbReference type="ARBA" id="ARBA00023026"/>
    </source>
</evidence>
<dbReference type="PROSITE" id="PS51695">
    <property type="entry name" value="SEDOLISIN"/>
    <property type="match status" value="1"/>
</dbReference>
<feature type="binding site" evidence="15">
    <location>
        <position position="579"/>
    </location>
    <ligand>
        <name>Ca(2+)</name>
        <dbReference type="ChEBI" id="CHEBI:29108"/>
    </ligand>
</feature>
<feature type="domain" description="Peptidase S53" evidence="17">
    <location>
        <begin position="211"/>
        <end position="601"/>
    </location>
</feature>
<evidence type="ECO:0000256" key="16">
    <source>
        <dbReference type="SAM" id="SignalP"/>
    </source>
</evidence>
<dbReference type="InterPro" id="IPR015366">
    <property type="entry name" value="S53_propep"/>
</dbReference>
<keyword evidence="5" id="KW-0964">Secreted</keyword>
<evidence type="ECO:0000256" key="6">
    <source>
        <dbReference type="ARBA" id="ARBA00022670"/>
    </source>
</evidence>
<evidence type="ECO:0000256" key="15">
    <source>
        <dbReference type="PROSITE-ProRule" id="PRU01032"/>
    </source>
</evidence>
<organism evidence="18 19">
    <name type="scientific">Penicillium thymicola</name>
    <dbReference type="NCBI Taxonomy" id="293382"/>
    <lineage>
        <taxon>Eukaryota</taxon>
        <taxon>Fungi</taxon>
        <taxon>Dikarya</taxon>
        <taxon>Ascomycota</taxon>
        <taxon>Pezizomycotina</taxon>
        <taxon>Eurotiomycetes</taxon>
        <taxon>Eurotiomycetidae</taxon>
        <taxon>Eurotiales</taxon>
        <taxon>Aspergillaceae</taxon>
        <taxon>Penicillium</taxon>
    </lineage>
</organism>
<feature type="active site" description="Charge relay system" evidence="15">
    <location>
        <position position="287"/>
    </location>
</feature>
<dbReference type="GO" id="GO:0008240">
    <property type="term" value="F:tripeptidyl-peptidase activity"/>
    <property type="evidence" value="ECO:0007669"/>
    <property type="project" value="UniProtKB-EC"/>
</dbReference>
<evidence type="ECO:0000256" key="10">
    <source>
        <dbReference type="ARBA" id="ARBA00022825"/>
    </source>
</evidence>
<evidence type="ECO:0000256" key="7">
    <source>
        <dbReference type="ARBA" id="ARBA00022723"/>
    </source>
</evidence>
<dbReference type="InterPro" id="IPR000209">
    <property type="entry name" value="Peptidase_S8/S53_dom"/>
</dbReference>
<reference evidence="18" key="2">
    <citation type="journal article" date="2016" name="Fungal Biol.">
        <title>Ochratoxin A production by Penicillium thymicola.</title>
        <authorList>
            <person name="Nguyen H.D.T."/>
            <person name="McMullin D.R."/>
            <person name="Ponomareva E."/>
            <person name="Riley R."/>
            <person name="Pomraning K.R."/>
            <person name="Baker S.E."/>
            <person name="Seifert K.A."/>
        </authorList>
    </citation>
    <scope>NUCLEOTIDE SEQUENCE</scope>
    <source>
        <strain evidence="18">DAOM 180753</strain>
    </source>
</reference>
<feature type="active site" description="Charge relay system" evidence="15">
    <location>
        <position position="502"/>
    </location>
</feature>
<dbReference type="CDD" id="cd11377">
    <property type="entry name" value="Pro-peptidase_S53"/>
    <property type="match status" value="1"/>
</dbReference>
<dbReference type="FunFam" id="3.40.50.200:FF:000015">
    <property type="entry name" value="Tripeptidyl peptidase A"/>
    <property type="match status" value="1"/>
</dbReference>
<dbReference type="PROSITE" id="PS00138">
    <property type="entry name" value="SUBTILASE_SER"/>
    <property type="match status" value="1"/>
</dbReference>
<comment type="caution">
    <text evidence="18">The sequence shown here is derived from an EMBL/GenBank/DDBJ whole genome shotgun (WGS) entry which is preliminary data.</text>
</comment>
<evidence type="ECO:0000256" key="14">
    <source>
        <dbReference type="ARBA" id="ARBA00023180"/>
    </source>
</evidence>
<evidence type="ECO:0000256" key="4">
    <source>
        <dbReference type="ARBA" id="ARBA00012462"/>
    </source>
</evidence>
<feature type="signal peptide" evidence="16">
    <location>
        <begin position="1"/>
        <end position="25"/>
    </location>
</feature>
<dbReference type="SUPFAM" id="SSF54897">
    <property type="entry name" value="Protease propeptides/inhibitors"/>
    <property type="match status" value="1"/>
</dbReference>
<dbReference type="EMBL" id="LACB01000096">
    <property type="protein sequence ID" value="KAJ9489043.1"/>
    <property type="molecule type" value="Genomic_DNA"/>
</dbReference>
<evidence type="ECO:0000256" key="11">
    <source>
        <dbReference type="ARBA" id="ARBA00022837"/>
    </source>
</evidence>
<feature type="binding site" evidence="15">
    <location>
        <position position="581"/>
    </location>
    <ligand>
        <name>Ca(2+)</name>
        <dbReference type="ChEBI" id="CHEBI:29108"/>
    </ligand>
</feature>
<comment type="subcellular location">
    <subcellularLocation>
        <location evidence="3">Secreted</location>
        <location evidence="3">Extracellular space</location>
    </subcellularLocation>
</comment>
<protein>
    <recommendedName>
        <fullName evidence="4">tripeptidyl-peptidase II</fullName>
        <ecNumber evidence="4">3.4.14.10</ecNumber>
    </recommendedName>
</protein>
<keyword evidence="10 15" id="KW-0720">Serine protease</keyword>
<evidence type="ECO:0000256" key="8">
    <source>
        <dbReference type="ARBA" id="ARBA00022729"/>
    </source>
</evidence>
<name>A0AAI9XAC1_PENTH</name>
<keyword evidence="6 15" id="KW-0645">Protease</keyword>
<sequence length="623" mass="67549">MIASLFNRGALSLAVLSLLASSAAADVFESLSAVPQGWRYSRTPRADQPLKLQIALAQGDATGFEEAVMEMSTPDHPSYGNHFNTHEEMKRMLQPRAESADSIRDWLEGAGITKIEQDADWMTFYTTVETANELLAANFQFYANSVKQIERLRTLKYSVPEPLVSHINMIQPTTRFGQLRAQRGILHTQVKENDAAFRGNAMSAEPDCNSVITPQCLKDLYNVGDYEASATNGNKVGFASYLEEYARYSDLELFEKNVAPYAKGQNFSVVQYNGGGNDQHSSGSSSEANLDLQYIVGVSSPVPVTEFSVGGRGELVPDLDQPDPNDNNNEPYLEFLQNVLKMDKKDLPHVISTSYGEDEQSVPEKYARTVCNLYSQLGSRGVSVIFASGDSGVGSACQTNDGRNATRFPPQFPAACPWVTSVGATTHTAPERAVYFSSGGFSDLWDRPKWQEDAVSEYLETIGDRWSGLFNPKGRAFPDVSAQGQNFAIYDKGSLSSVDGTSCSAPAFAGVIALLNDARHKAKKAPLGFLNPWLYSTGRAGLNDIVHGGSTGCDGNGRFSGPDNGGPSVPGAGWNATKGWDPVSGLGSPNFGTLRKLANAEINLTHLCLLSPIRERMDALPLK</sequence>
<evidence type="ECO:0000259" key="17">
    <source>
        <dbReference type="PROSITE" id="PS51695"/>
    </source>
</evidence>